<proteinExistence type="predicted"/>
<evidence type="ECO:0000256" key="1">
    <source>
        <dbReference type="SAM" id="SignalP"/>
    </source>
</evidence>
<name>A0A939K4V0_9BACT</name>
<feature type="signal peptide" evidence="1">
    <location>
        <begin position="1"/>
        <end position="20"/>
    </location>
</feature>
<sequence>MKNTLFTLLCLFSLTAPALAQTQPAAKEHRVVFHLATDDTLVYQMVIRQVNNILNVWPTAKIEVLANSLGISMFRREGSKLEKPVQALTEKGVIFAVCQNSMRAMKLTKDDMLKQATYVPVGVAELVMKQEDGWSYIKAGF</sequence>
<keyword evidence="1" id="KW-0732">Signal</keyword>
<dbReference type="RefSeq" id="WP_207364137.1">
    <property type="nucleotide sequence ID" value="NZ_JAFMYV010000003.1"/>
</dbReference>
<dbReference type="Proteomes" id="UP000664034">
    <property type="component" value="Unassembled WGS sequence"/>
</dbReference>
<protein>
    <submittedName>
        <fullName evidence="2">DsrE family protein</fullName>
    </submittedName>
</protein>
<dbReference type="SUPFAM" id="SSF75169">
    <property type="entry name" value="DsrEFH-like"/>
    <property type="match status" value="1"/>
</dbReference>
<dbReference type="PANTHER" id="PTHR37691">
    <property type="entry name" value="BLR3518 PROTEIN"/>
    <property type="match status" value="1"/>
</dbReference>
<dbReference type="InterPro" id="IPR003787">
    <property type="entry name" value="Sulphur_relay_DsrE/F-like"/>
</dbReference>
<feature type="chain" id="PRO_5037128728" evidence="1">
    <location>
        <begin position="21"/>
        <end position="141"/>
    </location>
</feature>
<accession>A0A939K4V0</accession>
<dbReference type="AlphaFoldDB" id="A0A939K4V0"/>
<dbReference type="EMBL" id="JAFMYV010000003">
    <property type="protein sequence ID" value="MBO0936581.1"/>
    <property type="molecule type" value="Genomic_DNA"/>
</dbReference>
<dbReference type="InterPro" id="IPR027396">
    <property type="entry name" value="DsrEFH-like"/>
</dbReference>
<reference evidence="2" key="1">
    <citation type="submission" date="2021-03" db="EMBL/GenBank/DDBJ databases">
        <title>Fibrella sp. HMF5335 genome sequencing and assembly.</title>
        <authorList>
            <person name="Kang H."/>
            <person name="Kim H."/>
            <person name="Bae S."/>
            <person name="Joh K."/>
        </authorList>
    </citation>
    <scope>NUCLEOTIDE SEQUENCE</scope>
    <source>
        <strain evidence="2">HMF5335</strain>
    </source>
</reference>
<gene>
    <name evidence="2" type="ORF">J2I47_08505</name>
</gene>
<evidence type="ECO:0000313" key="2">
    <source>
        <dbReference type="EMBL" id="MBO0936581.1"/>
    </source>
</evidence>
<organism evidence="2 3">
    <name type="scientific">Fibrella rubiginis</name>
    <dbReference type="NCBI Taxonomy" id="2817060"/>
    <lineage>
        <taxon>Bacteria</taxon>
        <taxon>Pseudomonadati</taxon>
        <taxon>Bacteroidota</taxon>
        <taxon>Cytophagia</taxon>
        <taxon>Cytophagales</taxon>
        <taxon>Spirosomataceae</taxon>
        <taxon>Fibrella</taxon>
    </lineage>
</organism>
<dbReference type="Pfam" id="PF02635">
    <property type="entry name" value="DsrE"/>
    <property type="match status" value="1"/>
</dbReference>
<dbReference type="PANTHER" id="PTHR37691:SF1">
    <property type="entry name" value="BLR3518 PROTEIN"/>
    <property type="match status" value="1"/>
</dbReference>
<evidence type="ECO:0000313" key="3">
    <source>
        <dbReference type="Proteomes" id="UP000664034"/>
    </source>
</evidence>
<keyword evidence="3" id="KW-1185">Reference proteome</keyword>
<dbReference type="Gene3D" id="3.40.1260.10">
    <property type="entry name" value="DsrEFH-like"/>
    <property type="match status" value="1"/>
</dbReference>
<comment type="caution">
    <text evidence="2">The sequence shown here is derived from an EMBL/GenBank/DDBJ whole genome shotgun (WGS) entry which is preliminary data.</text>
</comment>